<dbReference type="FunFam" id="3.30.950.10:FF:000002">
    <property type="entry name" value="Ribosomal RNA small subunit methyltransferase I"/>
    <property type="match status" value="1"/>
</dbReference>
<dbReference type="SUPFAM" id="SSF53790">
    <property type="entry name" value="Tetrapyrrole methylase"/>
    <property type="match status" value="1"/>
</dbReference>
<name>A0A1W1V0Q2_DESTI</name>
<evidence type="ECO:0000256" key="5">
    <source>
        <dbReference type="ARBA" id="ARBA00022691"/>
    </source>
</evidence>
<dbReference type="Pfam" id="PF00590">
    <property type="entry name" value="TP_methylase"/>
    <property type="match status" value="1"/>
</dbReference>
<evidence type="ECO:0000313" key="9">
    <source>
        <dbReference type="Proteomes" id="UP000192731"/>
    </source>
</evidence>
<evidence type="ECO:0000256" key="4">
    <source>
        <dbReference type="ARBA" id="ARBA00022679"/>
    </source>
</evidence>
<dbReference type="RefSeq" id="WP_084052601.1">
    <property type="nucleotide sequence ID" value="NZ_FWWT01000013.1"/>
</dbReference>
<comment type="subcellular location">
    <subcellularLocation>
        <location evidence="6">Cytoplasm</location>
    </subcellularLocation>
</comment>
<dbReference type="Gene3D" id="3.40.1010.10">
    <property type="entry name" value="Cobalt-precorrin-4 Transmethylase, Domain 1"/>
    <property type="match status" value="1"/>
</dbReference>
<dbReference type="FunFam" id="3.40.1010.10:FF:000007">
    <property type="entry name" value="Ribosomal RNA small subunit methyltransferase I"/>
    <property type="match status" value="1"/>
</dbReference>
<organism evidence="8 9">
    <name type="scientific">Desulfonispora thiosulfatigenes DSM 11270</name>
    <dbReference type="NCBI Taxonomy" id="656914"/>
    <lineage>
        <taxon>Bacteria</taxon>
        <taxon>Bacillati</taxon>
        <taxon>Bacillota</taxon>
        <taxon>Clostridia</taxon>
        <taxon>Eubacteriales</taxon>
        <taxon>Peptococcaceae</taxon>
        <taxon>Desulfonispora</taxon>
    </lineage>
</organism>
<accession>A0A1W1V0Q2</accession>
<evidence type="ECO:0000256" key="6">
    <source>
        <dbReference type="HAMAP-Rule" id="MF_01877"/>
    </source>
</evidence>
<dbReference type="Proteomes" id="UP000192731">
    <property type="component" value="Unassembled WGS sequence"/>
</dbReference>
<evidence type="ECO:0000313" key="8">
    <source>
        <dbReference type="EMBL" id="SMB86925.1"/>
    </source>
</evidence>
<reference evidence="8 9" key="1">
    <citation type="submission" date="2017-04" db="EMBL/GenBank/DDBJ databases">
        <authorList>
            <person name="Afonso C.L."/>
            <person name="Miller P.J."/>
            <person name="Scott M.A."/>
            <person name="Spackman E."/>
            <person name="Goraichik I."/>
            <person name="Dimitrov K.M."/>
            <person name="Suarez D.L."/>
            <person name="Swayne D.E."/>
        </authorList>
    </citation>
    <scope>NUCLEOTIDE SEQUENCE [LARGE SCALE GENOMIC DNA]</scope>
    <source>
        <strain evidence="8 9">DSM 11270</strain>
    </source>
</reference>
<dbReference type="PANTHER" id="PTHR46111">
    <property type="entry name" value="RIBOSOMAL RNA SMALL SUBUNIT METHYLTRANSFERASE I"/>
    <property type="match status" value="1"/>
</dbReference>
<keyword evidence="1 6" id="KW-0963">Cytoplasm</keyword>
<evidence type="ECO:0000256" key="3">
    <source>
        <dbReference type="ARBA" id="ARBA00022603"/>
    </source>
</evidence>
<keyword evidence="5 6" id="KW-0949">S-adenosyl-L-methionine</keyword>
<protein>
    <recommendedName>
        <fullName evidence="6">Ribosomal RNA small subunit methyltransferase I</fullName>
        <ecNumber evidence="6">2.1.1.198</ecNumber>
    </recommendedName>
    <alternativeName>
        <fullName evidence="6">16S rRNA 2'-O-ribose C1402 methyltransferase</fullName>
    </alternativeName>
    <alternativeName>
        <fullName evidence="6">rRNA (cytidine-2'-O-)-methyltransferase RsmI</fullName>
    </alternativeName>
</protein>
<dbReference type="InterPro" id="IPR035996">
    <property type="entry name" value="4pyrrol_Methylase_sf"/>
</dbReference>
<dbReference type="HAMAP" id="MF_01877">
    <property type="entry name" value="16SrRNA_methyltr_I"/>
    <property type="match status" value="1"/>
</dbReference>
<evidence type="ECO:0000259" key="7">
    <source>
        <dbReference type="Pfam" id="PF00590"/>
    </source>
</evidence>
<dbReference type="NCBIfam" id="TIGR00096">
    <property type="entry name" value="16S rRNA (cytidine(1402)-2'-O)-methyltransferase"/>
    <property type="match status" value="1"/>
</dbReference>
<evidence type="ECO:0000256" key="2">
    <source>
        <dbReference type="ARBA" id="ARBA00022552"/>
    </source>
</evidence>
<dbReference type="GO" id="GO:0005737">
    <property type="term" value="C:cytoplasm"/>
    <property type="evidence" value="ECO:0007669"/>
    <property type="project" value="UniProtKB-SubCell"/>
</dbReference>
<dbReference type="InterPro" id="IPR014776">
    <property type="entry name" value="4pyrrole_Mease_sub2"/>
</dbReference>
<dbReference type="PANTHER" id="PTHR46111:SF1">
    <property type="entry name" value="RIBOSOMAL RNA SMALL SUBUNIT METHYLTRANSFERASE I"/>
    <property type="match status" value="1"/>
</dbReference>
<dbReference type="Gene3D" id="3.30.950.10">
    <property type="entry name" value="Methyltransferase, Cobalt-precorrin-4 Transmethylase, Domain 2"/>
    <property type="match status" value="1"/>
</dbReference>
<dbReference type="CDD" id="cd11648">
    <property type="entry name" value="RsmI"/>
    <property type="match status" value="1"/>
</dbReference>
<dbReference type="GO" id="GO:0070677">
    <property type="term" value="F:rRNA (cytosine-2'-O-)-methyltransferase activity"/>
    <property type="evidence" value="ECO:0007669"/>
    <property type="project" value="UniProtKB-UniRule"/>
</dbReference>
<dbReference type="STRING" id="656914.SAMN00017405_1210"/>
<dbReference type="InterPro" id="IPR008189">
    <property type="entry name" value="rRNA_ssu_MeTfrase_I"/>
</dbReference>
<comment type="catalytic activity">
    <reaction evidence="6">
        <text>cytidine(1402) in 16S rRNA + S-adenosyl-L-methionine = 2'-O-methylcytidine(1402) in 16S rRNA + S-adenosyl-L-homocysteine + H(+)</text>
        <dbReference type="Rhea" id="RHEA:42924"/>
        <dbReference type="Rhea" id="RHEA-COMP:10285"/>
        <dbReference type="Rhea" id="RHEA-COMP:10286"/>
        <dbReference type="ChEBI" id="CHEBI:15378"/>
        <dbReference type="ChEBI" id="CHEBI:57856"/>
        <dbReference type="ChEBI" id="CHEBI:59789"/>
        <dbReference type="ChEBI" id="CHEBI:74495"/>
        <dbReference type="ChEBI" id="CHEBI:82748"/>
        <dbReference type="EC" id="2.1.1.198"/>
    </reaction>
</comment>
<keyword evidence="3 6" id="KW-0489">Methyltransferase</keyword>
<dbReference type="EMBL" id="FWWT01000013">
    <property type="protein sequence ID" value="SMB86925.1"/>
    <property type="molecule type" value="Genomic_DNA"/>
</dbReference>
<keyword evidence="2 6" id="KW-0698">rRNA processing</keyword>
<feature type="domain" description="Tetrapyrrole methylase" evidence="7">
    <location>
        <begin position="7"/>
        <end position="205"/>
    </location>
</feature>
<dbReference type="OrthoDB" id="9809084at2"/>
<comment type="similarity">
    <text evidence="6">Belongs to the methyltransferase superfamily. RsmI family.</text>
</comment>
<dbReference type="EC" id="2.1.1.198" evidence="6"/>
<evidence type="ECO:0000256" key="1">
    <source>
        <dbReference type="ARBA" id="ARBA00022490"/>
    </source>
</evidence>
<sequence length="277" mass="31689">MLERGRLFLCATPIGNLQDITLRVLETLKTVDLIACEDTRQTRKLLNHFEINTSLTSYYEHNKDFKGEILIKELLEGKNIALVSDAGMPGIQDPGHDLVKDCIRENIEVTVLPGAVAAITGLVVSGLSSERFCFEGFVPRDKKAKREIFSNLLLEERTIIFYEAPHRILNTLQIMLEVFKDRQIVACRELTKKYEEVFRGTIQEVWNHFNEKEIKGEFTLIIEGAKIIKVEKGLDWAIEKAQELIMEGISPKEAVKQVAKEADIKKRDLYEVIMVKK</sequence>
<comment type="function">
    <text evidence="6">Catalyzes the 2'-O-methylation of the ribose of cytidine 1402 (C1402) in 16S rRNA.</text>
</comment>
<dbReference type="InterPro" id="IPR014777">
    <property type="entry name" value="4pyrrole_Mease_sub1"/>
</dbReference>
<dbReference type="PIRSF" id="PIRSF005917">
    <property type="entry name" value="MTase_YraL"/>
    <property type="match status" value="1"/>
</dbReference>
<proteinExistence type="inferred from homology"/>
<gene>
    <name evidence="6" type="primary">rsmI</name>
    <name evidence="8" type="ORF">SAMN00017405_1210</name>
</gene>
<dbReference type="AlphaFoldDB" id="A0A1W1V0Q2"/>
<keyword evidence="4 6" id="KW-0808">Transferase</keyword>
<keyword evidence="9" id="KW-1185">Reference proteome</keyword>
<dbReference type="InterPro" id="IPR000878">
    <property type="entry name" value="4pyrrol_Mease"/>
</dbReference>